<accession>A0A183BSC5</accession>
<dbReference type="SUPFAM" id="SSF54695">
    <property type="entry name" value="POZ domain"/>
    <property type="match status" value="1"/>
</dbReference>
<dbReference type="InterPro" id="IPR000210">
    <property type="entry name" value="BTB/POZ_dom"/>
</dbReference>
<dbReference type="InterPro" id="IPR008974">
    <property type="entry name" value="TRAF-like"/>
</dbReference>
<dbReference type="PROSITE" id="PS50097">
    <property type="entry name" value="BTB"/>
    <property type="match status" value="1"/>
</dbReference>
<protein>
    <submittedName>
        <fullName evidence="4">BTB domain-containing protein</fullName>
    </submittedName>
</protein>
<dbReference type="WBParaSite" id="GPLIN_000351100">
    <property type="protein sequence ID" value="GPLIN_000351100"/>
    <property type="gene ID" value="GPLIN_000351100"/>
</dbReference>
<organism evidence="3 4">
    <name type="scientific">Globodera pallida</name>
    <name type="common">Potato cyst nematode worm</name>
    <name type="synonym">Heterodera pallida</name>
    <dbReference type="NCBI Taxonomy" id="36090"/>
    <lineage>
        <taxon>Eukaryota</taxon>
        <taxon>Metazoa</taxon>
        <taxon>Ecdysozoa</taxon>
        <taxon>Nematoda</taxon>
        <taxon>Chromadorea</taxon>
        <taxon>Rhabditida</taxon>
        <taxon>Tylenchina</taxon>
        <taxon>Tylenchomorpha</taxon>
        <taxon>Tylenchoidea</taxon>
        <taxon>Heteroderidae</taxon>
        <taxon>Heteroderinae</taxon>
        <taxon>Globodera</taxon>
    </lineage>
</organism>
<dbReference type="Gene3D" id="2.60.210.10">
    <property type="entry name" value="Apoptosis, Tumor Necrosis Factor Receptor Associated Protein 2, Chain A"/>
    <property type="match status" value="1"/>
</dbReference>
<proteinExistence type="predicted"/>
<evidence type="ECO:0000313" key="4">
    <source>
        <dbReference type="WBParaSite" id="GPLIN_000351100"/>
    </source>
</evidence>
<dbReference type="PANTHER" id="PTHR47022:SF1">
    <property type="entry name" value="BTB AND MATH DOMAIN-CONTAINING PROTEIN 36-RELATED"/>
    <property type="match status" value="1"/>
</dbReference>
<feature type="domain" description="MATH" evidence="2">
    <location>
        <begin position="1"/>
        <end position="112"/>
    </location>
</feature>
<dbReference type="PANTHER" id="PTHR47022">
    <property type="entry name" value="BTB AND MATH DOMAIN-CONTAINING PROTEIN 36-RELATED"/>
    <property type="match status" value="1"/>
</dbReference>
<name>A0A183BSC5_GLOPA</name>
<feature type="domain" description="BTB" evidence="1">
    <location>
        <begin position="125"/>
        <end position="193"/>
    </location>
</feature>
<dbReference type="Pfam" id="PF22486">
    <property type="entry name" value="MATH_2"/>
    <property type="match status" value="1"/>
</dbReference>
<dbReference type="CDD" id="cd18186">
    <property type="entry name" value="BTB_POZ_ZBTB_KLHL-like"/>
    <property type="match status" value="1"/>
</dbReference>
<dbReference type="SUPFAM" id="SSF49599">
    <property type="entry name" value="TRAF domain-like"/>
    <property type="match status" value="1"/>
</dbReference>
<evidence type="ECO:0000259" key="1">
    <source>
        <dbReference type="PROSITE" id="PS50097"/>
    </source>
</evidence>
<dbReference type="Proteomes" id="UP000050741">
    <property type="component" value="Unassembled WGS sequence"/>
</dbReference>
<dbReference type="InterPro" id="IPR011333">
    <property type="entry name" value="SKP1/BTB/POZ_sf"/>
</dbReference>
<evidence type="ECO:0000259" key="2">
    <source>
        <dbReference type="PROSITE" id="PS50144"/>
    </source>
</evidence>
<dbReference type="PROSITE" id="PS50144">
    <property type="entry name" value="MATH"/>
    <property type="match status" value="1"/>
</dbReference>
<reference evidence="3" key="2">
    <citation type="submission" date="2014-05" db="EMBL/GenBank/DDBJ databases">
        <title>The genome and life-stage specific transcriptomes of Globodera pallida elucidate key aspects of plant parasitism by a cyst nematode.</title>
        <authorList>
            <person name="Cotton J.A."/>
            <person name="Lilley C.J."/>
            <person name="Jones L.M."/>
            <person name="Kikuchi T."/>
            <person name="Reid A.J."/>
            <person name="Thorpe P."/>
            <person name="Tsai I.J."/>
            <person name="Beasley H."/>
            <person name="Blok V."/>
            <person name="Cock P.J.A."/>
            <person name="Van den Akker S.E."/>
            <person name="Holroyd N."/>
            <person name="Hunt M."/>
            <person name="Mantelin S."/>
            <person name="Naghra H."/>
            <person name="Pain A."/>
            <person name="Palomares-Rius J.E."/>
            <person name="Zarowiecki M."/>
            <person name="Berriman M."/>
            <person name="Jones J.T."/>
            <person name="Urwin P.E."/>
        </authorList>
    </citation>
    <scope>NUCLEOTIDE SEQUENCE [LARGE SCALE GENOMIC DNA]</scope>
    <source>
        <strain evidence="3">Lindley</strain>
    </source>
</reference>
<dbReference type="InterPro" id="IPR002083">
    <property type="entry name" value="MATH/TRAF_dom"/>
</dbReference>
<dbReference type="Pfam" id="PF00651">
    <property type="entry name" value="BTB"/>
    <property type="match status" value="1"/>
</dbReference>
<dbReference type="Gene3D" id="3.30.710.10">
    <property type="entry name" value="Potassium Channel Kv1.1, Chain A"/>
    <property type="match status" value="1"/>
</dbReference>
<dbReference type="AlphaFoldDB" id="A0A183BSC5"/>
<sequence>MGSDALEFINGLPWRIEINHCGDAYVGIFLHCNGDETDMAWSCRAAFKFSVVSCKDSAECLMKMGTLDRFEIYTAKRRSWGYRQFVKIEQLMDPKHGFYDEKEDAVTFKVEIVAEEPIGMACVRFEDVLLINDEFVNVNKHLLATHSKYFRTLFFGENAKESPNIQIDEVPDAVANFERLISTMYPHNVELAGNVARSRSNPSVSLQLV</sequence>
<reference evidence="3" key="1">
    <citation type="submission" date="2013-12" db="EMBL/GenBank/DDBJ databases">
        <authorList>
            <person name="Aslett M."/>
        </authorList>
    </citation>
    <scope>NUCLEOTIDE SEQUENCE [LARGE SCALE GENOMIC DNA]</scope>
    <source>
        <strain evidence="3">Lindley</strain>
    </source>
</reference>
<evidence type="ECO:0000313" key="3">
    <source>
        <dbReference type="Proteomes" id="UP000050741"/>
    </source>
</evidence>
<reference evidence="4" key="3">
    <citation type="submission" date="2016-06" db="UniProtKB">
        <authorList>
            <consortium name="WormBaseParasite"/>
        </authorList>
    </citation>
    <scope>IDENTIFICATION</scope>
</reference>
<keyword evidence="3" id="KW-1185">Reference proteome</keyword>